<feature type="transmembrane region" description="Helical" evidence="1">
    <location>
        <begin position="122"/>
        <end position="144"/>
    </location>
</feature>
<accession>A0ABP8N863</accession>
<evidence type="ECO:0000313" key="2">
    <source>
        <dbReference type="EMBL" id="GAA4460886.1"/>
    </source>
</evidence>
<keyword evidence="1" id="KW-1133">Transmembrane helix</keyword>
<reference evidence="3" key="1">
    <citation type="journal article" date="2019" name="Int. J. Syst. Evol. Microbiol.">
        <title>The Global Catalogue of Microorganisms (GCM) 10K type strain sequencing project: providing services to taxonomists for standard genome sequencing and annotation.</title>
        <authorList>
            <consortium name="The Broad Institute Genomics Platform"/>
            <consortium name="The Broad Institute Genome Sequencing Center for Infectious Disease"/>
            <person name="Wu L."/>
            <person name="Ma J."/>
        </authorList>
    </citation>
    <scope>NUCLEOTIDE SEQUENCE [LARGE SCALE GENOMIC DNA]</scope>
    <source>
        <strain evidence="3">JCM 32105</strain>
    </source>
</reference>
<feature type="transmembrane region" description="Helical" evidence="1">
    <location>
        <begin position="79"/>
        <end position="102"/>
    </location>
</feature>
<name>A0ABP8N863_9BACT</name>
<keyword evidence="3" id="KW-1185">Reference proteome</keyword>
<sequence length="156" mass="17289">MWEYMDGAGSEAERAHIAMLIREDESWKTAYEELLAFEHELETGMALQEPQAGFDARVMATIAEPQPVPMMRKYINRTLMRGIAAFFVVSIGVTLLAVLLTTNWAAPATTLALHIPTIDMSGILNSTFVNTAIGIGVVLGLVFVDNTLRARRLRHE</sequence>
<organism evidence="2 3">
    <name type="scientific">Nemorincola caseinilytica</name>
    <dbReference type="NCBI Taxonomy" id="2054315"/>
    <lineage>
        <taxon>Bacteria</taxon>
        <taxon>Pseudomonadati</taxon>
        <taxon>Bacteroidota</taxon>
        <taxon>Chitinophagia</taxon>
        <taxon>Chitinophagales</taxon>
        <taxon>Chitinophagaceae</taxon>
        <taxon>Nemorincola</taxon>
    </lineage>
</organism>
<keyword evidence="1" id="KW-0472">Membrane</keyword>
<gene>
    <name evidence="2" type="ORF">GCM10023093_04520</name>
</gene>
<evidence type="ECO:0000313" key="3">
    <source>
        <dbReference type="Proteomes" id="UP001500067"/>
    </source>
</evidence>
<proteinExistence type="predicted"/>
<comment type="caution">
    <text evidence="2">The sequence shown here is derived from an EMBL/GenBank/DDBJ whole genome shotgun (WGS) entry which is preliminary data.</text>
</comment>
<dbReference type="Proteomes" id="UP001500067">
    <property type="component" value="Unassembled WGS sequence"/>
</dbReference>
<evidence type="ECO:0000256" key="1">
    <source>
        <dbReference type="SAM" id="Phobius"/>
    </source>
</evidence>
<protein>
    <submittedName>
        <fullName evidence="2">Uncharacterized protein</fullName>
    </submittedName>
</protein>
<dbReference type="EMBL" id="BAABFA010000004">
    <property type="protein sequence ID" value="GAA4460886.1"/>
    <property type="molecule type" value="Genomic_DNA"/>
</dbReference>
<keyword evidence="1" id="KW-0812">Transmembrane</keyword>